<dbReference type="EMBL" id="MU843078">
    <property type="protein sequence ID" value="KAK2021804.1"/>
    <property type="molecule type" value="Genomic_DNA"/>
</dbReference>
<sequence length="166" mass="18137">MSLKEDSRSSLILGDVSLGGLVDSRETQLKLSDIRPGSQLVAGDPLLVQNDLAIEGKGNEIVLTRKPTGPTRPNASIQLLSLPESFDLSNTKVSIQLPDSRRENLGITINKTISHAYRVNGDTKTQFPAVVDRAPKSIEYRDSTFGTSYGGAKLRKRFKKKKDARG</sequence>
<evidence type="ECO:0000313" key="1">
    <source>
        <dbReference type="EMBL" id="KAK2021804.1"/>
    </source>
</evidence>
<gene>
    <name evidence="1" type="ORF">LX32DRAFT_658150</name>
</gene>
<accession>A0AAD9H5F1</accession>
<evidence type="ECO:0000313" key="2">
    <source>
        <dbReference type="Proteomes" id="UP001232148"/>
    </source>
</evidence>
<protein>
    <submittedName>
        <fullName evidence="1">Uncharacterized protein</fullName>
    </submittedName>
</protein>
<comment type="caution">
    <text evidence="1">The sequence shown here is derived from an EMBL/GenBank/DDBJ whole genome shotgun (WGS) entry which is preliminary data.</text>
</comment>
<proteinExistence type="predicted"/>
<dbReference type="AlphaFoldDB" id="A0AAD9H5F1"/>
<keyword evidence="2" id="KW-1185">Reference proteome</keyword>
<name>A0AAD9H5F1_9PEZI</name>
<organism evidence="1 2">
    <name type="scientific">Colletotrichum zoysiae</name>
    <dbReference type="NCBI Taxonomy" id="1216348"/>
    <lineage>
        <taxon>Eukaryota</taxon>
        <taxon>Fungi</taxon>
        <taxon>Dikarya</taxon>
        <taxon>Ascomycota</taxon>
        <taxon>Pezizomycotina</taxon>
        <taxon>Sordariomycetes</taxon>
        <taxon>Hypocreomycetidae</taxon>
        <taxon>Glomerellales</taxon>
        <taxon>Glomerellaceae</taxon>
        <taxon>Colletotrichum</taxon>
        <taxon>Colletotrichum graminicola species complex</taxon>
    </lineage>
</organism>
<dbReference type="Proteomes" id="UP001232148">
    <property type="component" value="Unassembled WGS sequence"/>
</dbReference>
<reference evidence="1" key="1">
    <citation type="submission" date="2021-06" db="EMBL/GenBank/DDBJ databases">
        <title>Comparative genomics, transcriptomics and evolutionary studies reveal genomic signatures of adaptation to plant cell wall in hemibiotrophic fungi.</title>
        <authorList>
            <consortium name="DOE Joint Genome Institute"/>
            <person name="Baroncelli R."/>
            <person name="Diaz J.F."/>
            <person name="Benocci T."/>
            <person name="Peng M."/>
            <person name="Battaglia E."/>
            <person name="Haridas S."/>
            <person name="Andreopoulos W."/>
            <person name="Labutti K."/>
            <person name="Pangilinan J."/>
            <person name="Floch G.L."/>
            <person name="Makela M.R."/>
            <person name="Henrissat B."/>
            <person name="Grigoriev I.V."/>
            <person name="Crouch J.A."/>
            <person name="De Vries R.P."/>
            <person name="Sukno S.A."/>
            <person name="Thon M.R."/>
        </authorList>
    </citation>
    <scope>NUCLEOTIDE SEQUENCE</scope>
    <source>
        <strain evidence="1">MAFF235873</strain>
    </source>
</reference>